<dbReference type="AlphaFoldDB" id="X1AH63"/>
<reference evidence="1" key="1">
    <citation type="journal article" date="2014" name="Front. Microbiol.">
        <title>High frequency of phylogenetically diverse reductive dehalogenase-homologous genes in deep subseafloor sedimentary metagenomes.</title>
        <authorList>
            <person name="Kawai M."/>
            <person name="Futagami T."/>
            <person name="Toyoda A."/>
            <person name="Takaki Y."/>
            <person name="Nishi S."/>
            <person name="Hori S."/>
            <person name="Arai W."/>
            <person name="Tsubouchi T."/>
            <person name="Morono Y."/>
            <person name="Uchiyama I."/>
            <person name="Ito T."/>
            <person name="Fujiyama A."/>
            <person name="Inagaki F."/>
            <person name="Takami H."/>
        </authorList>
    </citation>
    <scope>NUCLEOTIDE SEQUENCE</scope>
    <source>
        <strain evidence="1">Expedition CK06-06</strain>
    </source>
</reference>
<organism evidence="1">
    <name type="scientific">marine sediment metagenome</name>
    <dbReference type="NCBI Taxonomy" id="412755"/>
    <lineage>
        <taxon>unclassified sequences</taxon>
        <taxon>metagenomes</taxon>
        <taxon>ecological metagenomes</taxon>
    </lineage>
</organism>
<dbReference type="EMBL" id="BART01006963">
    <property type="protein sequence ID" value="GAG72028.1"/>
    <property type="molecule type" value="Genomic_DNA"/>
</dbReference>
<sequence length="99" mass="11772">MLDGSLMVYFCVCEHCGSMTWTNGEWSNALDEDGYLLDENILPQENTTFFCNDCEKPLEPIFFERVNKKERKKIYAMSDKERMNWIKSFRILDELEETP</sequence>
<gene>
    <name evidence="1" type="ORF">S01H4_15892</name>
</gene>
<protein>
    <submittedName>
        <fullName evidence="1">Uncharacterized protein</fullName>
    </submittedName>
</protein>
<proteinExistence type="predicted"/>
<name>X1AH63_9ZZZZ</name>
<evidence type="ECO:0000313" key="1">
    <source>
        <dbReference type="EMBL" id="GAG72028.1"/>
    </source>
</evidence>
<accession>X1AH63</accession>
<comment type="caution">
    <text evidence="1">The sequence shown here is derived from an EMBL/GenBank/DDBJ whole genome shotgun (WGS) entry which is preliminary data.</text>
</comment>